<dbReference type="RefSeq" id="WP_069656199.1">
    <property type="nucleotide sequence ID" value="NZ_MIJF01000012.1"/>
</dbReference>
<feature type="domain" description="Methyltransferase" evidence="1">
    <location>
        <begin position="58"/>
        <end position="157"/>
    </location>
</feature>
<dbReference type="STRING" id="337097.BHF71_07215"/>
<dbReference type="Pfam" id="PF13649">
    <property type="entry name" value="Methyltransf_25"/>
    <property type="match status" value="1"/>
</dbReference>
<keyword evidence="3" id="KW-1185">Reference proteome</keyword>
<accession>A0A1D2YW39</accession>
<dbReference type="InterPro" id="IPR041698">
    <property type="entry name" value="Methyltransf_25"/>
</dbReference>
<name>A0A1D2YW39_9BACI</name>
<dbReference type="SUPFAM" id="SSF53335">
    <property type="entry name" value="S-adenosyl-L-methionine-dependent methyltransferases"/>
    <property type="match status" value="1"/>
</dbReference>
<dbReference type="OrthoDB" id="9805585at2"/>
<dbReference type="InterPro" id="IPR029063">
    <property type="entry name" value="SAM-dependent_MTases_sf"/>
</dbReference>
<comment type="caution">
    <text evidence="2">The sequence shown here is derived from an EMBL/GenBank/DDBJ whole genome shotgun (WGS) entry which is preliminary data.</text>
</comment>
<dbReference type="CDD" id="cd02440">
    <property type="entry name" value="AdoMet_MTases"/>
    <property type="match status" value="1"/>
</dbReference>
<dbReference type="Proteomes" id="UP000243739">
    <property type="component" value="Unassembled WGS sequence"/>
</dbReference>
<evidence type="ECO:0000259" key="1">
    <source>
        <dbReference type="Pfam" id="PF13649"/>
    </source>
</evidence>
<sequence>MNVNESNSKKQKWIGLNSDEVRDFYNHFGKKQDWQSFYEGPAIKELELYSEFQNAQAIFELGSGTGQFAEKLLRSVLSKDCTYKGIDISSTMVDLSRKRLKHWSERVKIDHKGLEGLAQEPPQFYDRFVSNYVFDLLSEEDIHLVVEQARRILKINGRICLVSLTNGNEGFSRLITYLWEKLFRFRAKWVGGCRPVKLIYYLDSEHWKLIHHGKVSSFGIPSEIVVAERIS</sequence>
<dbReference type="AlphaFoldDB" id="A0A1D2YW39"/>
<protein>
    <recommendedName>
        <fullName evidence="1">Methyltransferase domain-containing protein</fullName>
    </recommendedName>
</protein>
<proteinExistence type="predicted"/>
<organism evidence="2 3">
    <name type="scientific">Vulcanibacillus modesticaldus</name>
    <dbReference type="NCBI Taxonomy" id="337097"/>
    <lineage>
        <taxon>Bacteria</taxon>
        <taxon>Bacillati</taxon>
        <taxon>Bacillota</taxon>
        <taxon>Bacilli</taxon>
        <taxon>Bacillales</taxon>
        <taxon>Bacillaceae</taxon>
        <taxon>Vulcanibacillus</taxon>
    </lineage>
</organism>
<dbReference type="Gene3D" id="3.40.50.150">
    <property type="entry name" value="Vaccinia Virus protein VP39"/>
    <property type="match status" value="1"/>
</dbReference>
<reference evidence="2 3" key="1">
    <citation type="submission" date="2016-09" db="EMBL/GenBank/DDBJ databases">
        <title>Draft genome sequence for the type strain of Vulcanibacillus modesticaldus BR, a strictly anaerobic, moderately thermophilic, and nitrate-reducing bacterium from deep sea-hydrothermal vents of the Mid-Atlantic Ridge.</title>
        <authorList>
            <person name="Abin C.A."/>
            <person name="Hollibaugh J.T."/>
        </authorList>
    </citation>
    <scope>NUCLEOTIDE SEQUENCE [LARGE SCALE GENOMIC DNA]</scope>
    <source>
        <strain evidence="2 3">BR</strain>
    </source>
</reference>
<gene>
    <name evidence="2" type="ORF">BHF71_07215</name>
</gene>
<evidence type="ECO:0000313" key="3">
    <source>
        <dbReference type="Proteomes" id="UP000243739"/>
    </source>
</evidence>
<dbReference type="EMBL" id="MIJF01000012">
    <property type="protein sequence ID" value="OEF99893.1"/>
    <property type="molecule type" value="Genomic_DNA"/>
</dbReference>
<evidence type="ECO:0000313" key="2">
    <source>
        <dbReference type="EMBL" id="OEF99893.1"/>
    </source>
</evidence>